<dbReference type="PANTHER" id="PTHR39201">
    <property type="entry name" value="EXPORTED PROTEIN-RELATED"/>
    <property type="match status" value="1"/>
</dbReference>
<feature type="domain" description="Flavodoxin-like" evidence="3">
    <location>
        <begin position="28"/>
        <end position="179"/>
    </location>
</feature>
<gene>
    <name evidence="4" type="ORF">HB778_06150</name>
</gene>
<accession>A0A7G6T328</accession>
<keyword evidence="2" id="KW-0288">FMN</keyword>
<dbReference type="PANTHER" id="PTHR39201:SF1">
    <property type="entry name" value="FLAVODOXIN-LIKE DOMAIN-CONTAINING PROTEIN"/>
    <property type="match status" value="1"/>
</dbReference>
<dbReference type="Proteomes" id="UP000515465">
    <property type="component" value="Chromosome"/>
</dbReference>
<evidence type="ECO:0000259" key="3">
    <source>
        <dbReference type="Pfam" id="PF12682"/>
    </source>
</evidence>
<dbReference type="SUPFAM" id="SSF52218">
    <property type="entry name" value="Flavoproteins"/>
    <property type="match status" value="1"/>
</dbReference>
<evidence type="ECO:0000256" key="2">
    <source>
        <dbReference type="ARBA" id="ARBA00022643"/>
    </source>
</evidence>
<dbReference type="AlphaFoldDB" id="A0A7G6T328"/>
<dbReference type="InterPro" id="IPR008254">
    <property type="entry name" value="Flavodoxin/NO_synth"/>
</dbReference>
<reference evidence="5" key="1">
    <citation type="journal article" date="2020" name="Mol. Plant Microbe">
        <title>Rhizobial microsymbionts of the narrowly endemic Oxytropis species growing in Kamchatka are characterized by significant genetic diversity and possess a set of genes that are associated with T3SS and T6SS secretion systems and can affect the development of symbiosis.</title>
        <authorList>
            <person name="Safronova V."/>
            <person name="Guro P."/>
            <person name="Sazanova A."/>
            <person name="Kuznetsova I."/>
            <person name="Belimov A."/>
            <person name="Yakubov V."/>
            <person name="Chirak E."/>
            <person name="Afonin A."/>
            <person name="Gogolev Y."/>
            <person name="Andronov E."/>
            <person name="Tikhonovich I."/>
        </authorList>
    </citation>
    <scope>NUCLEOTIDE SEQUENCE [LARGE SCALE GENOMIC DNA]</scope>
    <source>
        <strain evidence="5">583</strain>
    </source>
</reference>
<evidence type="ECO:0000313" key="4">
    <source>
        <dbReference type="EMBL" id="QND61160.1"/>
    </source>
</evidence>
<dbReference type="GO" id="GO:0010181">
    <property type="term" value="F:FMN binding"/>
    <property type="evidence" value="ECO:0007669"/>
    <property type="project" value="InterPro"/>
</dbReference>
<proteinExistence type="predicted"/>
<protein>
    <submittedName>
        <fullName evidence="4">Flavodoxin</fullName>
    </submittedName>
</protein>
<keyword evidence="1" id="KW-0285">Flavoprotein</keyword>
<name>A0A7G6T328_9HYPH</name>
<evidence type="ECO:0000256" key="1">
    <source>
        <dbReference type="ARBA" id="ARBA00022630"/>
    </source>
</evidence>
<sequence length="184" mass="19840">MSSLLLPLTAGVAVSATEAEAAPSADGKSLVAFFTRSGNTSVIAGQLSRALPAELFEIAPATPYPADYFETVEQARRERDRGYRPPLRSQLPSMAAYATLFLGFPIWGETAPPIIRSFLALHDLAGKTIVPFIMHGGFGPGDSLDVVASHAPQSRLIKGFTMQGPQERQTIERVAQWLKTLDVD</sequence>
<dbReference type="EMBL" id="CP050296">
    <property type="protein sequence ID" value="QND61160.1"/>
    <property type="molecule type" value="Genomic_DNA"/>
</dbReference>
<dbReference type="Gene3D" id="3.40.50.360">
    <property type="match status" value="1"/>
</dbReference>
<organism evidence="4 5">
    <name type="scientific">Mesorhizobium huakuii</name>
    <dbReference type="NCBI Taxonomy" id="28104"/>
    <lineage>
        <taxon>Bacteria</taxon>
        <taxon>Pseudomonadati</taxon>
        <taxon>Pseudomonadota</taxon>
        <taxon>Alphaproteobacteria</taxon>
        <taxon>Hyphomicrobiales</taxon>
        <taxon>Phyllobacteriaceae</taxon>
        <taxon>Mesorhizobium</taxon>
    </lineage>
</organism>
<evidence type="ECO:0000313" key="5">
    <source>
        <dbReference type="Proteomes" id="UP000515465"/>
    </source>
</evidence>
<dbReference type="InterPro" id="IPR029039">
    <property type="entry name" value="Flavoprotein-like_sf"/>
</dbReference>
<dbReference type="Pfam" id="PF12682">
    <property type="entry name" value="Flavodoxin_4"/>
    <property type="match status" value="1"/>
</dbReference>